<keyword evidence="1" id="KW-1133">Transmembrane helix</keyword>
<gene>
    <name evidence="2" type="ORF">ADA01nite_15320</name>
</gene>
<keyword evidence="1" id="KW-0812">Transmembrane</keyword>
<organism evidence="2 3">
    <name type="scientific">Aneurinibacillus danicus</name>
    <dbReference type="NCBI Taxonomy" id="267746"/>
    <lineage>
        <taxon>Bacteria</taxon>
        <taxon>Bacillati</taxon>
        <taxon>Bacillota</taxon>
        <taxon>Bacilli</taxon>
        <taxon>Bacillales</taxon>
        <taxon>Paenibacillaceae</taxon>
        <taxon>Aneurinibacillus group</taxon>
        <taxon>Aneurinibacillus</taxon>
    </lineage>
</organism>
<sequence>MGDKRKISTLKGWRKRKQNRLWLRAIQVIGVIAALVLLYNGALSLVRLNTSYLENTLIPSQKLSAVATPEAKAFAVEFSTKWLTAKGINPEIRKYLGPDLSVEKILWPHGERVKQITIKDIAPEGQYKGMITLNAWVAIAGAQKQFAVRLPLQYMPEVKSYQVSGYPELTEINRQ</sequence>
<keyword evidence="3" id="KW-1185">Reference proteome</keyword>
<dbReference type="Proteomes" id="UP000321157">
    <property type="component" value="Unassembled WGS sequence"/>
</dbReference>
<reference evidence="2 3" key="1">
    <citation type="submission" date="2019-07" db="EMBL/GenBank/DDBJ databases">
        <title>Whole genome shotgun sequence of Aneurinibacillus danicus NBRC 102444.</title>
        <authorList>
            <person name="Hosoyama A."/>
            <person name="Uohara A."/>
            <person name="Ohji S."/>
            <person name="Ichikawa N."/>
        </authorList>
    </citation>
    <scope>NUCLEOTIDE SEQUENCE [LARGE SCALE GENOMIC DNA]</scope>
    <source>
        <strain evidence="2 3">NBRC 102444</strain>
    </source>
</reference>
<protein>
    <submittedName>
        <fullName evidence="2">Uncharacterized protein</fullName>
    </submittedName>
</protein>
<name>A0A511VA07_9BACL</name>
<proteinExistence type="predicted"/>
<dbReference type="RefSeq" id="WP_146809356.1">
    <property type="nucleotide sequence ID" value="NZ_BJXX01000063.1"/>
</dbReference>
<accession>A0A511VA07</accession>
<evidence type="ECO:0000256" key="1">
    <source>
        <dbReference type="SAM" id="Phobius"/>
    </source>
</evidence>
<dbReference type="EMBL" id="BJXX01000063">
    <property type="protein sequence ID" value="GEN34072.1"/>
    <property type="molecule type" value="Genomic_DNA"/>
</dbReference>
<keyword evidence="1" id="KW-0472">Membrane</keyword>
<evidence type="ECO:0000313" key="2">
    <source>
        <dbReference type="EMBL" id="GEN34072.1"/>
    </source>
</evidence>
<dbReference type="OrthoDB" id="2679730at2"/>
<comment type="caution">
    <text evidence="2">The sequence shown here is derived from an EMBL/GenBank/DDBJ whole genome shotgun (WGS) entry which is preliminary data.</text>
</comment>
<feature type="transmembrane region" description="Helical" evidence="1">
    <location>
        <begin position="21"/>
        <end position="39"/>
    </location>
</feature>
<evidence type="ECO:0000313" key="3">
    <source>
        <dbReference type="Proteomes" id="UP000321157"/>
    </source>
</evidence>
<dbReference type="AlphaFoldDB" id="A0A511VA07"/>